<dbReference type="AlphaFoldDB" id="A0A3B0Y1V3"/>
<keyword evidence="5" id="KW-0443">Lipid metabolism</keyword>
<dbReference type="Gene3D" id="2.160.10.10">
    <property type="entry name" value="Hexapeptide repeat proteins"/>
    <property type="match status" value="1"/>
</dbReference>
<dbReference type="Pfam" id="PF04613">
    <property type="entry name" value="LpxD"/>
    <property type="match status" value="1"/>
</dbReference>
<protein>
    <submittedName>
        <fullName evidence="9">UDP-3-O-[3-hydroxymyristoyl] glucosamine N-acyltransferase</fullName>
        <ecNumber evidence="9">2.3.1.191</ecNumber>
    </submittedName>
</protein>
<dbReference type="EC" id="2.3.1.191" evidence="9"/>
<dbReference type="EMBL" id="UOFM01000102">
    <property type="protein sequence ID" value="VAW74665.1"/>
    <property type="molecule type" value="Genomic_DNA"/>
</dbReference>
<proteinExistence type="inferred from homology"/>
<evidence type="ECO:0000256" key="6">
    <source>
        <dbReference type="ARBA" id="ARBA00023315"/>
    </source>
</evidence>
<dbReference type="NCBIfam" id="NF002060">
    <property type="entry name" value="PRK00892.1"/>
    <property type="match status" value="1"/>
</dbReference>
<keyword evidence="6 9" id="KW-0012">Acyltransferase</keyword>
<dbReference type="Gene3D" id="1.20.5.170">
    <property type="match status" value="1"/>
</dbReference>
<evidence type="ECO:0000313" key="9">
    <source>
        <dbReference type="EMBL" id="VAW74665.1"/>
    </source>
</evidence>
<gene>
    <name evidence="9" type="ORF">MNBD_GAMMA14-83</name>
</gene>
<dbReference type="HAMAP" id="MF_00523">
    <property type="entry name" value="LpxD"/>
    <property type="match status" value="1"/>
</dbReference>
<evidence type="ECO:0000256" key="2">
    <source>
        <dbReference type="ARBA" id="ARBA00022556"/>
    </source>
</evidence>
<reference evidence="9" key="1">
    <citation type="submission" date="2018-06" db="EMBL/GenBank/DDBJ databases">
        <authorList>
            <person name="Zhirakovskaya E."/>
        </authorList>
    </citation>
    <scope>NUCLEOTIDE SEQUENCE</scope>
</reference>
<evidence type="ECO:0000259" key="8">
    <source>
        <dbReference type="Pfam" id="PF25087"/>
    </source>
</evidence>
<dbReference type="Gene3D" id="3.40.1390.10">
    <property type="entry name" value="MurE/MurF, N-terminal domain"/>
    <property type="match status" value="1"/>
</dbReference>
<dbReference type="InterPro" id="IPR007691">
    <property type="entry name" value="LpxD"/>
</dbReference>
<feature type="domain" description="Mannose-1-phosphate guanyltransferase C-terminal" evidence="8">
    <location>
        <begin position="102"/>
        <end position="180"/>
    </location>
</feature>
<dbReference type="InterPro" id="IPR011004">
    <property type="entry name" value="Trimer_LpxA-like_sf"/>
</dbReference>
<dbReference type="PANTHER" id="PTHR43378:SF2">
    <property type="entry name" value="UDP-3-O-ACYLGLUCOSAMINE N-ACYLTRANSFERASE 1, MITOCHONDRIAL-RELATED"/>
    <property type="match status" value="1"/>
</dbReference>
<accession>A0A3B0Y1V3</accession>
<name>A0A3B0Y1V3_9ZZZZ</name>
<keyword evidence="3 9" id="KW-0808">Transferase</keyword>
<dbReference type="CDD" id="cd03352">
    <property type="entry name" value="LbH_LpxD"/>
    <property type="match status" value="1"/>
</dbReference>
<evidence type="ECO:0000256" key="5">
    <source>
        <dbReference type="ARBA" id="ARBA00023098"/>
    </source>
</evidence>
<evidence type="ECO:0000259" key="7">
    <source>
        <dbReference type="Pfam" id="PF04613"/>
    </source>
</evidence>
<dbReference type="InterPro" id="IPR056729">
    <property type="entry name" value="GMPPB_C"/>
</dbReference>
<keyword evidence="1" id="KW-0444">Lipid biosynthesis</keyword>
<dbReference type="GO" id="GO:0016410">
    <property type="term" value="F:N-acyltransferase activity"/>
    <property type="evidence" value="ECO:0007669"/>
    <property type="project" value="InterPro"/>
</dbReference>
<keyword evidence="2" id="KW-0441">Lipid A biosynthesis</keyword>
<evidence type="ECO:0000256" key="3">
    <source>
        <dbReference type="ARBA" id="ARBA00022679"/>
    </source>
</evidence>
<evidence type="ECO:0000256" key="4">
    <source>
        <dbReference type="ARBA" id="ARBA00022737"/>
    </source>
</evidence>
<dbReference type="PROSITE" id="PS00101">
    <property type="entry name" value="HEXAPEP_TRANSFERASES"/>
    <property type="match status" value="1"/>
</dbReference>
<keyword evidence="4" id="KW-0677">Repeat</keyword>
<dbReference type="InterPro" id="IPR020573">
    <property type="entry name" value="UDP_GlcNAc_AcTrfase_non-rep"/>
</dbReference>
<dbReference type="NCBIfam" id="TIGR01853">
    <property type="entry name" value="lipid_A_lpxD"/>
    <property type="match status" value="1"/>
</dbReference>
<dbReference type="GO" id="GO:0009245">
    <property type="term" value="P:lipid A biosynthetic process"/>
    <property type="evidence" value="ECO:0007669"/>
    <property type="project" value="UniProtKB-KW"/>
</dbReference>
<feature type="domain" description="UDP-3-O-[3-hydroxymyristoyl] glucosamine N-acyltransferase non-repeat region" evidence="7">
    <location>
        <begin position="21"/>
        <end position="88"/>
    </location>
</feature>
<dbReference type="GO" id="GO:0016020">
    <property type="term" value="C:membrane"/>
    <property type="evidence" value="ECO:0007669"/>
    <property type="project" value="GOC"/>
</dbReference>
<dbReference type="Pfam" id="PF25087">
    <property type="entry name" value="GMPPB_C"/>
    <property type="match status" value="1"/>
</dbReference>
<dbReference type="GO" id="GO:0103118">
    <property type="term" value="F:UDP-3-O-[(3R)-3-hydroxyacyl]-glucosamine N-acyltransferase activity"/>
    <property type="evidence" value="ECO:0007669"/>
    <property type="project" value="UniProtKB-EC"/>
</dbReference>
<dbReference type="InterPro" id="IPR018357">
    <property type="entry name" value="Hexapep_transf_CS"/>
</dbReference>
<evidence type="ECO:0000256" key="1">
    <source>
        <dbReference type="ARBA" id="ARBA00022516"/>
    </source>
</evidence>
<dbReference type="PANTHER" id="PTHR43378">
    <property type="entry name" value="UDP-3-O-ACYLGLUCOSAMINE N-ACYLTRANSFERASE"/>
    <property type="match status" value="1"/>
</dbReference>
<organism evidence="9">
    <name type="scientific">hydrothermal vent metagenome</name>
    <dbReference type="NCBI Taxonomy" id="652676"/>
    <lineage>
        <taxon>unclassified sequences</taxon>
        <taxon>metagenomes</taxon>
        <taxon>ecological metagenomes</taxon>
    </lineage>
</organism>
<dbReference type="SUPFAM" id="SSF51161">
    <property type="entry name" value="Trimeric LpxA-like enzymes"/>
    <property type="match status" value="1"/>
</dbReference>
<sequence>MPFTLSELAEQLDVLWRGDGDTLISSASTLQHGSQGALSFLANPAYRKYLADTCVSAVLLEQENVEACPVAALISANPYADYARAVRLLYPSQPLIPGVHASAVIDADAEVDPESCIGANVVVAASARIGKGVYLGPGCVIDAGVVIGEDSCLVANVTVLAKARIGRRVTIHPGAVIGSEGFGLAEVDDGWEKVPQLGSVRIGDDVDIGANTTIDRGALEDTVIEEGVRIDNQVQVAHNVFIGAHTAIAGCVGISGSARIGRHCRLAGGVGVVGHLEIADHVTVTGMSMITRSITRPGSVWSAGTPLMENTTWRRNAARMKQLDDLAKRLARIEKLHKK</sequence>